<accession>A9KEH4</accession>
<sequence length="416" mass="48379">MRRNIMAIKINVRAFDFDGCLFNEKYVEAFKENKNKSKDCLIGANQKLIAHIMEEVKSESYNEVIFTVGSNRQSFELDLYNAYISSLIEPETDSCFLSLQWLTAEFQDRFKAQETFPKINVQYDNYLLADTYGNKPQGSSFIQVVNQWPKLWNEMEKVTDVSEAFDVYSKYEDKSLKSQRFISDSTKLNLIYAQTHKFASLYPDAIIAYDFYDDREDILNGLEIFFKHNPDLLPKNLILRLHHYDGAAINTVSEIQGKGEIDHQYESSIKAMLSTELCGNALLRTGEVRLAQILNGDKLLQFKSNRDERLMLTQFRERYGQRLRSDIHGCFSFFRSSRLDYLKADLTVDEVLKHALYENGGRTKDIITQLGWVDEKSRVNSNYSPVLLNAMKRVQDLFGKNQRVNRPFYMAPFPGR</sequence>
<dbReference type="AlphaFoldDB" id="A9KEH4"/>
<dbReference type="EMBL" id="CP000733">
    <property type="protein sequence ID" value="ABS77175.2"/>
    <property type="molecule type" value="Genomic_DNA"/>
</dbReference>
<dbReference type="KEGG" id="cbd:CBUD_1656"/>
<reference evidence="1 2" key="1">
    <citation type="journal article" date="2009" name="Infect. Immun.">
        <title>Comparative genomics reveal extensive transposon-mediated genomic plasticity and diversity among potential effector proteins within the genus Coxiella.</title>
        <authorList>
            <person name="Beare P.A."/>
            <person name="Unsworth N."/>
            <person name="Andoh M."/>
            <person name="Voth D.E."/>
            <person name="Omsland A."/>
            <person name="Gilk S.D."/>
            <person name="Williams K.P."/>
            <person name="Sobral B.W."/>
            <person name="Kupko J.J.III."/>
            <person name="Porcella S.F."/>
            <person name="Samuel J.E."/>
            <person name="Heinzen R.A."/>
        </authorList>
    </citation>
    <scope>NUCLEOTIDE SEQUENCE [LARGE SCALE GENOMIC DNA]</scope>
    <source>
        <strain evidence="1 2">Dugway 5J108-111</strain>
    </source>
</reference>
<gene>
    <name evidence="1" type="ordered locus">CBUD_1656</name>
</gene>
<organism evidence="1 2">
    <name type="scientific">Coxiella burnetii (strain Dugway 5J108-111)</name>
    <dbReference type="NCBI Taxonomy" id="434922"/>
    <lineage>
        <taxon>Bacteria</taxon>
        <taxon>Pseudomonadati</taxon>
        <taxon>Pseudomonadota</taxon>
        <taxon>Gammaproteobacteria</taxon>
        <taxon>Legionellales</taxon>
        <taxon>Coxiellaceae</taxon>
        <taxon>Coxiella</taxon>
    </lineage>
</organism>
<dbReference type="Proteomes" id="UP000008555">
    <property type="component" value="Chromosome"/>
</dbReference>
<dbReference type="HOGENOM" id="CLU_713129_0_0_6"/>
<evidence type="ECO:0000313" key="1">
    <source>
        <dbReference type="EMBL" id="ABS77175.2"/>
    </source>
</evidence>
<name>A9KEH4_COXBN</name>
<evidence type="ECO:0000313" key="2">
    <source>
        <dbReference type="Proteomes" id="UP000008555"/>
    </source>
</evidence>
<protein>
    <submittedName>
        <fullName evidence="1">Hypothetical cytosolic protein</fullName>
    </submittedName>
</protein>
<proteinExistence type="predicted"/>